<evidence type="ECO:0000256" key="5">
    <source>
        <dbReference type="ARBA" id="ARBA00022679"/>
    </source>
</evidence>
<keyword evidence="9" id="KW-0067">ATP-binding</keyword>
<dbReference type="InterPro" id="IPR036890">
    <property type="entry name" value="HATPase_C_sf"/>
</dbReference>
<evidence type="ECO:0000313" key="15">
    <source>
        <dbReference type="EMBL" id="MFC6331821.1"/>
    </source>
</evidence>
<evidence type="ECO:0000313" key="16">
    <source>
        <dbReference type="Proteomes" id="UP001596233"/>
    </source>
</evidence>
<evidence type="ECO:0000256" key="7">
    <source>
        <dbReference type="ARBA" id="ARBA00022741"/>
    </source>
</evidence>
<evidence type="ECO:0000256" key="3">
    <source>
        <dbReference type="ARBA" id="ARBA00012438"/>
    </source>
</evidence>
<dbReference type="SMART" id="SM00387">
    <property type="entry name" value="HATPase_c"/>
    <property type="match status" value="1"/>
</dbReference>
<evidence type="ECO:0000256" key="11">
    <source>
        <dbReference type="ARBA" id="ARBA00023012"/>
    </source>
</evidence>
<dbReference type="RefSeq" id="WP_379231454.1">
    <property type="nucleotide sequence ID" value="NZ_JBHSTE010000001.1"/>
</dbReference>
<evidence type="ECO:0000256" key="13">
    <source>
        <dbReference type="SAM" id="Phobius"/>
    </source>
</evidence>
<evidence type="ECO:0000256" key="12">
    <source>
        <dbReference type="ARBA" id="ARBA00023136"/>
    </source>
</evidence>
<sequence length="335" mass="38578">MKNSETKTNETEQKQYRKRKLLETGLWLLILGCFLIIILQAIGILEFLRLQGQWIIIMLLAVGVGLASSAIYQYYINSRLKASLKKLMHQRDTYSPITISSGEHQDEHVEINSEEERVWKEQVRFNAVIEERQRLARELHDAVSQQLFAISMTATAVGRTIEHDWQKAQRQVQLIEEMASVAQSEMRALLLHLRPTHLDGKSLGHALSTLVQELQQKIPMQIEMDVDTTIVMREENEDHLFRIAQEALSNALRHAKAEYMLIKLYRLEQEIHMVIQDNGMGFEIKNRKQGSYGLLTMEERVRELGGQFRILSEPGEGTAIYVTIPYEPPLVSSKA</sequence>
<dbReference type="InterPro" id="IPR011712">
    <property type="entry name" value="Sig_transdc_His_kin_sub3_dim/P"/>
</dbReference>
<dbReference type="GO" id="GO:0016301">
    <property type="term" value="F:kinase activity"/>
    <property type="evidence" value="ECO:0007669"/>
    <property type="project" value="UniProtKB-KW"/>
</dbReference>
<dbReference type="InterPro" id="IPR005467">
    <property type="entry name" value="His_kinase_dom"/>
</dbReference>
<evidence type="ECO:0000259" key="14">
    <source>
        <dbReference type="PROSITE" id="PS50109"/>
    </source>
</evidence>
<dbReference type="Pfam" id="PF07730">
    <property type="entry name" value="HisKA_3"/>
    <property type="match status" value="1"/>
</dbReference>
<keyword evidence="7" id="KW-0547">Nucleotide-binding</keyword>
<accession>A0ABW1V043</accession>
<evidence type="ECO:0000256" key="8">
    <source>
        <dbReference type="ARBA" id="ARBA00022777"/>
    </source>
</evidence>
<feature type="transmembrane region" description="Helical" evidence="13">
    <location>
        <begin position="21"/>
        <end position="42"/>
    </location>
</feature>
<feature type="transmembrane region" description="Helical" evidence="13">
    <location>
        <begin position="54"/>
        <end position="76"/>
    </location>
</feature>
<comment type="caution">
    <text evidence="15">The sequence shown here is derived from an EMBL/GenBank/DDBJ whole genome shotgun (WGS) entry which is preliminary data.</text>
</comment>
<dbReference type="CDD" id="cd16917">
    <property type="entry name" value="HATPase_UhpB-NarQ-NarX-like"/>
    <property type="match status" value="1"/>
</dbReference>
<keyword evidence="6 13" id="KW-0812">Transmembrane</keyword>
<evidence type="ECO:0000256" key="10">
    <source>
        <dbReference type="ARBA" id="ARBA00022989"/>
    </source>
</evidence>
<comment type="catalytic activity">
    <reaction evidence="1">
        <text>ATP + protein L-histidine = ADP + protein N-phospho-L-histidine.</text>
        <dbReference type="EC" id="2.7.13.3"/>
    </reaction>
</comment>
<dbReference type="SUPFAM" id="SSF55874">
    <property type="entry name" value="ATPase domain of HSP90 chaperone/DNA topoisomerase II/histidine kinase"/>
    <property type="match status" value="1"/>
</dbReference>
<evidence type="ECO:0000256" key="9">
    <source>
        <dbReference type="ARBA" id="ARBA00022840"/>
    </source>
</evidence>
<feature type="domain" description="Histidine kinase" evidence="14">
    <location>
        <begin position="134"/>
        <end position="328"/>
    </location>
</feature>
<name>A0ABW1V043_9BACL</name>
<keyword evidence="16" id="KW-1185">Reference proteome</keyword>
<evidence type="ECO:0000256" key="4">
    <source>
        <dbReference type="ARBA" id="ARBA00022475"/>
    </source>
</evidence>
<dbReference type="PANTHER" id="PTHR24421">
    <property type="entry name" value="NITRATE/NITRITE SENSOR PROTEIN NARX-RELATED"/>
    <property type="match status" value="1"/>
</dbReference>
<keyword evidence="8 15" id="KW-0418">Kinase</keyword>
<dbReference type="InterPro" id="IPR003594">
    <property type="entry name" value="HATPase_dom"/>
</dbReference>
<dbReference type="Gene3D" id="1.20.5.1930">
    <property type="match status" value="1"/>
</dbReference>
<dbReference type="EMBL" id="JBHSTE010000001">
    <property type="protein sequence ID" value="MFC6331821.1"/>
    <property type="molecule type" value="Genomic_DNA"/>
</dbReference>
<comment type="subcellular location">
    <subcellularLocation>
        <location evidence="2">Cell membrane</location>
        <topology evidence="2">Multi-pass membrane protein</topology>
    </subcellularLocation>
</comment>
<protein>
    <recommendedName>
        <fullName evidence="3">histidine kinase</fullName>
        <ecNumber evidence="3">2.7.13.3</ecNumber>
    </recommendedName>
</protein>
<evidence type="ECO:0000256" key="1">
    <source>
        <dbReference type="ARBA" id="ARBA00000085"/>
    </source>
</evidence>
<dbReference type="PROSITE" id="PS50109">
    <property type="entry name" value="HIS_KIN"/>
    <property type="match status" value="1"/>
</dbReference>
<organism evidence="15 16">
    <name type="scientific">Paenibacillus septentrionalis</name>
    <dbReference type="NCBI Taxonomy" id="429342"/>
    <lineage>
        <taxon>Bacteria</taxon>
        <taxon>Bacillati</taxon>
        <taxon>Bacillota</taxon>
        <taxon>Bacilli</taxon>
        <taxon>Bacillales</taxon>
        <taxon>Paenibacillaceae</taxon>
        <taxon>Paenibacillus</taxon>
    </lineage>
</organism>
<evidence type="ECO:0000256" key="2">
    <source>
        <dbReference type="ARBA" id="ARBA00004651"/>
    </source>
</evidence>
<reference evidence="16" key="1">
    <citation type="journal article" date="2019" name="Int. J. Syst. Evol. Microbiol.">
        <title>The Global Catalogue of Microorganisms (GCM) 10K type strain sequencing project: providing services to taxonomists for standard genome sequencing and annotation.</title>
        <authorList>
            <consortium name="The Broad Institute Genomics Platform"/>
            <consortium name="The Broad Institute Genome Sequencing Center for Infectious Disease"/>
            <person name="Wu L."/>
            <person name="Ma J."/>
        </authorList>
    </citation>
    <scope>NUCLEOTIDE SEQUENCE [LARGE SCALE GENOMIC DNA]</scope>
    <source>
        <strain evidence="16">PCU 280</strain>
    </source>
</reference>
<dbReference type="Gene3D" id="3.30.565.10">
    <property type="entry name" value="Histidine kinase-like ATPase, C-terminal domain"/>
    <property type="match status" value="1"/>
</dbReference>
<keyword evidence="4" id="KW-1003">Cell membrane</keyword>
<keyword evidence="11" id="KW-0902">Two-component regulatory system</keyword>
<dbReference type="Pfam" id="PF02518">
    <property type="entry name" value="HATPase_c"/>
    <property type="match status" value="1"/>
</dbReference>
<evidence type="ECO:0000256" key="6">
    <source>
        <dbReference type="ARBA" id="ARBA00022692"/>
    </source>
</evidence>
<dbReference type="Proteomes" id="UP001596233">
    <property type="component" value="Unassembled WGS sequence"/>
</dbReference>
<dbReference type="InterPro" id="IPR050482">
    <property type="entry name" value="Sensor_HK_TwoCompSys"/>
</dbReference>
<dbReference type="PANTHER" id="PTHR24421:SF37">
    <property type="entry name" value="SENSOR HISTIDINE KINASE NARS"/>
    <property type="match status" value="1"/>
</dbReference>
<keyword evidence="5" id="KW-0808">Transferase</keyword>
<dbReference type="EC" id="2.7.13.3" evidence="3"/>
<keyword evidence="12 13" id="KW-0472">Membrane</keyword>
<keyword evidence="10 13" id="KW-1133">Transmembrane helix</keyword>
<gene>
    <name evidence="15" type="ORF">ACFP56_04235</name>
</gene>
<proteinExistence type="predicted"/>